<dbReference type="InterPro" id="IPR052360">
    <property type="entry name" value="Transcr_Regulatory_Proteins"/>
</dbReference>
<keyword evidence="6" id="KW-0539">Nucleus</keyword>
<dbReference type="EMBL" id="KB933181">
    <property type="protein sequence ID" value="EON99061.1"/>
    <property type="molecule type" value="Genomic_DNA"/>
</dbReference>
<dbReference type="PANTHER" id="PTHR36206">
    <property type="entry name" value="ASPERCRYPTIN BIOSYNTHESIS CLUSTER-SPECIFIC TRANSCRIPTION REGULATOR ATNN-RELATED"/>
    <property type="match status" value="1"/>
</dbReference>
<dbReference type="Proteomes" id="UP000014074">
    <property type="component" value="Unassembled WGS sequence"/>
</dbReference>
<evidence type="ECO:0000256" key="5">
    <source>
        <dbReference type="ARBA" id="ARBA00023163"/>
    </source>
</evidence>
<evidence type="ECO:0000256" key="3">
    <source>
        <dbReference type="ARBA" id="ARBA00023015"/>
    </source>
</evidence>
<evidence type="ECO:0000256" key="1">
    <source>
        <dbReference type="ARBA" id="ARBA00022723"/>
    </source>
</evidence>
<dbReference type="GO" id="GO:0046872">
    <property type="term" value="F:metal ion binding"/>
    <property type="evidence" value="ECO:0007669"/>
    <property type="project" value="UniProtKB-KW"/>
</dbReference>
<evidence type="ECO:0000256" key="4">
    <source>
        <dbReference type="ARBA" id="ARBA00023125"/>
    </source>
</evidence>
<keyword evidence="4" id="KW-0238">DNA-binding</keyword>
<keyword evidence="2" id="KW-0862">Zinc</keyword>
<protein>
    <submittedName>
        <fullName evidence="7">Putative c6 zinc finger domain-containing protein</fullName>
    </submittedName>
</protein>
<reference evidence="8" key="1">
    <citation type="journal article" date="2013" name="Genome Announc.">
        <title>Draft genome sequence of the ascomycete Phaeoacremonium aleophilum strain UCR-PA7, a causal agent of the esca disease complex in grapevines.</title>
        <authorList>
            <person name="Blanco-Ulate B."/>
            <person name="Rolshausen P."/>
            <person name="Cantu D."/>
        </authorList>
    </citation>
    <scope>NUCLEOTIDE SEQUENCE [LARGE SCALE GENOMIC DNA]</scope>
    <source>
        <strain evidence="8">UCR-PA7</strain>
    </source>
</reference>
<keyword evidence="3" id="KW-0805">Transcription regulation</keyword>
<evidence type="ECO:0000256" key="6">
    <source>
        <dbReference type="ARBA" id="ARBA00023242"/>
    </source>
</evidence>
<name>R8BIC3_PHAM7</name>
<sequence length="387" mass="43939">MFRQRIEGNSSRITPRTTMIATILFVAFEFLQGNVQAADSLITSGLLLLKDSVSIIQGAKRRRRPKTLTKMEKLQRTFDDGMDELEYLLPRLSAVTGFSAFCIPQHDPARELLPSILAPGARSDFPELGFTTFERATQMWSEFEPRGLMFVARHLSMTLRNIPFDMAQAQREQAEFIILLYQWRDLFEGYVRTFAEQSSAGLAGVGVDTLKQCIISGNEQMRELRMLQIHCLLQIIFMSCCLDHTGLAFDGFMAEYRELLDRCRSFLAEQPNNVGFTLDYGVIPTLAFIISTCRSHDLRMEAYALCQSVEWREGAWDAKVEAVGKMGQIALEESGMDASGFIPPDSRYHWTMGTWDMAQQKLVAEYTRFTPDEFGLPVQVKVALDVI</sequence>
<dbReference type="GeneID" id="19326004"/>
<dbReference type="AlphaFoldDB" id="R8BIC3"/>
<organism evidence="7 8">
    <name type="scientific">Phaeoacremonium minimum (strain UCR-PA7)</name>
    <name type="common">Esca disease fungus</name>
    <name type="synonym">Togninia minima</name>
    <dbReference type="NCBI Taxonomy" id="1286976"/>
    <lineage>
        <taxon>Eukaryota</taxon>
        <taxon>Fungi</taxon>
        <taxon>Dikarya</taxon>
        <taxon>Ascomycota</taxon>
        <taxon>Pezizomycotina</taxon>
        <taxon>Sordariomycetes</taxon>
        <taxon>Sordariomycetidae</taxon>
        <taxon>Togniniales</taxon>
        <taxon>Togniniaceae</taxon>
        <taxon>Phaeoacremonium</taxon>
    </lineage>
</organism>
<evidence type="ECO:0000256" key="2">
    <source>
        <dbReference type="ARBA" id="ARBA00022833"/>
    </source>
</evidence>
<dbReference type="GO" id="GO:0003677">
    <property type="term" value="F:DNA binding"/>
    <property type="evidence" value="ECO:0007669"/>
    <property type="project" value="UniProtKB-KW"/>
</dbReference>
<keyword evidence="5" id="KW-0804">Transcription</keyword>
<dbReference type="PANTHER" id="PTHR36206:SF4">
    <property type="entry name" value="HYPOTHETICAL CONSERVED PROTEIN (EUROFUNG)-RELATED"/>
    <property type="match status" value="1"/>
</dbReference>
<proteinExistence type="predicted"/>
<dbReference type="HOGENOM" id="CLU_032417_1_0_1"/>
<keyword evidence="1" id="KW-0479">Metal-binding</keyword>
<gene>
    <name evidence="7" type="ORF">UCRPA7_5448</name>
</gene>
<evidence type="ECO:0000313" key="7">
    <source>
        <dbReference type="EMBL" id="EON99061.1"/>
    </source>
</evidence>
<dbReference type="RefSeq" id="XP_007916186.1">
    <property type="nucleotide sequence ID" value="XM_007917995.1"/>
</dbReference>
<keyword evidence="8" id="KW-1185">Reference proteome</keyword>
<dbReference type="OrthoDB" id="1919336at2759"/>
<dbReference type="eggNOG" id="ENOG502SN6I">
    <property type="taxonomic scope" value="Eukaryota"/>
</dbReference>
<accession>R8BIC3</accession>
<dbReference type="KEGG" id="tmn:UCRPA7_5448"/>
<evidence type="ECO:0000313" key="8">
    <source>
        <dbReference type="Proteomes" id="UP000014074"/>
    </source>
</evidence>